<dbReference type="SUPFAM" id="SSF49785">
    <property type="entry name" value="Galactose-binding domain-like"/>
    <property type="match status" value="2"/>
</dbReference>
<dbReference type="GO" id="GO:0004565">
    <property type="term" value="F:beta-galactosidase activity"/>
    <property type="evidence" value="ECO:0007669"/>
    <property type="project" value="UniProtKB-EC"/>
</dbReference>
<comment type="similarity">
    <text evidence="2 8">Belongs to the glycosyl hydrolase 35 family.</text>
</comment>
<dbReference type="InterPro" id="IPR025300">
    <property type="entry name" value="BetaGal_jelly_roll_dom"/>
</dbReference>
<organism evidence="12 13">
    <name type="scientific">Favolaschia claudopus</name>
    <dbReference type="NCBI Taxonomy" id="2862362"/>
    <lineage>
        <taxon>Eukaryota</taxon>
        <taxon>Fungi</taxon>
        <taxon>Dikarya</taxon>
        <taxon>Basidiomycota</taxon>
        <taxon>Agaricomycotina</taxon>
        <taxon>Agaricomycetes</taxon>
        <taxon>Agaricomycetidae</taxon>
        <taxon>Agaricales</taxon>
        <taxon>Marasmiineae</taxon>
        <taxon>Mycenaceae</taxon>
        <taxon>Favolaschia</taxon>
    </lineage>
</organism>
<keyword evidence="13" id="KW-1185">Reference proteome</keyword>
<dbReference type="InterPro" id="IPR037110">
    <property type="entry name" value="Betagal_dom2_sf"/>
</dbReference>
<dbReference type="Gene3D" id="2.102.20.10">
    <property type="entry name" value="Beta-galactosidase, domain 2"/>
    <property type="match status" value="1"/>
</dbReference>
<dbReference type="EMBL" id="JAWWNJ010000009">
    <property type="protein sequence ID" value="KAK7048389.1"/>
    <property type="molecule type" value="Genomic_DNA"/>
</dbReference>
<dbReference type="InterPro" id="IPR025972">
    <property type="entry name" value="BetaGal_dom3"/>
</dbReference>
<dbReference type="InterPro" id="IPR031330">
    <property type="entry name" value="Gly_Hdrlase_35_cat"/>
</dbReference>
<dbReference type="Pfam" id="PF01301">
    <property type="entry name" value="Glyco_hydro_35"/>
    <property type="match status" value="1"/>
</dbReference>
<dbReference type="InterPro" id="IPR008979">
    <property type="entry name" value="Galactose-bd-like_sf"/>
</dbReference>
<keyword evidence="6" id="KW-0325">Glycoprotein</keyword>
<feature type="domain" description="Beta-galactosidase" evidence="11">
    <location>
        <begin position="393"/>
        <end position="572"/>
    </location>
</feature>
<dbReference type="InterPro" id="IPR018954">
    <property type="entry name" value="Betagal_dom2"/>
</dbReference>
<dbReference type="Gene3D" id="2.60.120.260">
    <property type="entry name" value="Galactose-binding domain-like"/>
    <property type="match status" value="2"/>
</dbReference>
<keyword evidence="5 12" id="KW-0378">Hydrolase</keyword>
<dbReference type="Gene3D" id="2.60.390.10">
    <property type="entry name" value="Beta-galactosidase, domain 3"/>
    <property type="match status" value="1"/>
</dbReference>
<keyword evidence="4 10" id="KW-0732">Signal</keyword>
<dbReference type="InterPro" id="IPR001944">
    <property type="entry name" value="Glycoside_Hdrlase_35"/>
</dbReference>
<dbReference type="SUPFAM" id="SSF51011">
    <property type="entry name" value="Glycosyl hydrolase domain"/>
    <property type="match status" value="1"/>
</dbReference>
<evidence type="ECO:0000259" key="11">
    <source>
        <dbReference type="SMART" id="SM01029"/>
    </source>
</evidence>
<dbReference type="FunFam" id="3.20.20.80:FF:000040">
    <property type="entry name" value="Beta-galactosidase A"/>
    <property type="match status" value="1"/>
</dbReference>
<evidence type="ECO:0000256" key="5">
    <source>
        <dbReference type="ARBA" id="ARBA00022801"/>
    </source>
</evidence>
<dbReference type="PANTHER" id="PTHR23421">
    <property type="entry name" value="BETA-GALACTOSIDASE RELATED"/>
    <property type="match status" value="1"/>
</dbReference>
<reference evidence="12 13" key="1">
    <citation type="journal article" date="2024" name="J Genomics">
        <title>Draft genome sequencing and assembly of Favolaschia claudopus CIRM-BRFM 2984 isolated from oak limbs.</title>
        <authorList>
            <person name="Navarro D."/>
            <person name="Drula E."/>
            <person name="Chaduli D."/>
            <person name="Cazenave R."/>
            <person name="Ahrendt S."/>
            <person name="Wang J."/>
            <person name="Lipzen A."/>
            <person name="Daum C."/>
            <person name="Barry K."/>
            <person name="Grigoriev I.V."/>
            <person name="Favel A."/>
            <person name="Rosso M.N."/>
            <person name="Martin F."/>
        </authorList>
    </citation>
    <scope>NUCLEOTIDE SEQUENCE [LARGE SCALE GENOMIC DNA]</scope>
    <source>
        <strain evidence="12 13">CIRM-BRFM 2984</strain>
    </source>
</reference>
<proteinExistence type="inferred from homology"/>
<feature type="compositionally biased region" description="Gly residues" evidence="9">
    <location>
        <begin position="1034"/>
        <end position="1055"/>
    </location>
</feature>
<keyword evidence="7" id="KW-0326">Glycosidase</keyword>
<dbReference type="EC" id="3.2.1.23" evidence="3"/>
<evidence type="ECO:0000313" key="13">
    <source>
        <dbReference type="Proteomes" id="UP001362999"/>
    </source>
</evidence>
<evidence type="ECO:0000256" key="2">
    <source>
        <dbReference type="ARBA" id="ARBA00009809"/>
    </source>
</evidence>
<dbReference type="FunFam" id="2.60.120.260:FF:000065">
    <property type="entry name" value="Beta-galactosidase A"/>
    <property type="match status" value="1"/>
</dbReference>
<sequence>MKPLLAVVSLLQLFLLSVSVYAQTNLTQWPLHDTGFTDAIQWDHYSILVNEQRTFIWSGELHYWRIPVPEVWRDLLQKIKAAGFNGISVYAHWAFHAPNNHTLDFENGARNFEPMLEMAKELGLFVTMRGGPYVNAETTAGGFALWTTTGAYGPLRNNDPRYTAAWIPFIDEINRITAKHQLTNGGPIILTQIENEICCQRNSDGSLDTPVVDYMIDLQENARKNDVVIPIITNAPNMNTRSWSTDYLPGPGKQDIYGLDSYPLCWSCNLAECGAGSSSTAYADHFDLVSPTQPSFMPEFQGGSYNPWGGPQGGCPNNIGPDFVSMYYRHLAAERVSMINLYMLFGGQNWGGLATNLVGTSYDYNAPIQESRIIADKYSETKLIGLFFRAAEDLVMTDRTAFSTALSTTADVGATVLRNPETQAAFYVARQSDMKATTTVDFRLDISTKTTGNLTVPVFGNPIRLAGVQSKIIVSDFRFGRNTLVYSTAEVLSHSIVDGQSILALWLPDGESGEFSILGGSKRREVVSGTGGGFHQVGGNLVLSYKQGNKQSVLQFDHFRILLLPRSLAYKFWAPTLSNDPIVSPESVVFVNGPYLVRSLSVDGSHVAATGDIANATTLEVFAPAGCSTLQWNGKNLVTHKTAYGSLKASLPKPKLEIATLQKSLSLSGWKYSDALPEADAEYDDSKWVVADHLTTPNPSKPLTLPVLYADDYGFHTGVQIFRGRFTGEASGVNLTVQGGTAFGWSAWLNSDYIRSFPGTVAAASGTLVVSFDNATLIAEGENVLTVVMDHSGHDQRDAALNPRGILGATLLSEGAQNNFTKWTLAGNAGGESNIDPVRGVIAEGGLHAERLGWHLPGFDDSHWAARSPSVGIENGSIAFFRTNSRLDVPEGYDVALEFILTSPMESNLRAQLYVNGYQYGKFVHQIGNQIAFPVPPGILNVRGDNTIGLSLWSQTATGAQVDVRWNVLGVFESAWDPGFDASALQPGWTTERLHTRAGSLDFSPFPSHSLLQMFVPFLTKRDSKRLAPRRGGGRGGGGGSSSGGGGGGSTGAGAGRSSPISAPGAGSRSATSYGSGGGKPVTIPSGQAFAGRSEGGGTRSQIYGTQTFGSVSVVNVGYPGVAGRGVAGLGFPFYFWPLSFGAFGGVGTAAYLHSNSEYGHSNNASRPGGVMTTVAFQSSGPNGTTFRILADTTTTTELISDIVANCSSSLTDASKSATAAPYNDTSNAPPQPEQVVQYYRASSIALSLDGYNNTAVFASEGTPDVPLPSGIDASTLDCLNQTIGLAAPLVDGVGSHLAMIPNNLGLFCLAWLVYMSSTLT</sequence>
<dbReference type="InterPro" id="IPR017853">
    <property type="entry name" value="GH"/>
</dbReference>
<name>A0AAW0DAU0_9AGAR</name>
<dbReference type="Pfam" id="PF10435">
    <property type="entry name" value="BetaGal_dom2"/>
    <property type="match status" value="1"/>
</dbReference>
<dbReference type="Proteomes" id="UP001362999">
    <property type="component" value="Unassembled WGS sequence"/>
</dbReference>
<dbReference type="Gene3D" id="3.20.20.80">
    <property type="entry name" value="Glycosidases"/>
    <property type="match status" value="1"/>
</dbReference>
<comment type="catalytic activity">
    <reaction evidence="1">
        <text>Hydrolysis of terminal non-reducing beta-D-galactose residues in beta-D-galactosides.</text>
        <dbReference type="EC" id="3.2.1.23"/>
    </reaction>
</comment>
<evidence type="ECO:0000256" key="8">
    <source>
        <dbReference type="RuleBase" id="RU003679"/>
    </source>
</evidence>
<dbReference type="InterPro" id="IPR036833">
    <property type="entry name" value="BetaGal_dom3_sf"/>
</dbReference>
<comment type="caution">
    <text evidence="12">The sequence shown here is derived from an EMBL/GenBank/DDBJ whole genome shotgun (WGS) entry which is preliminary data.</text>
</comment>
<feature type="chain" id="PRO_5043396031" description="beta-galactosidase" evidence="10">
    <location>
        <begin position="23"/>
        <end position="1321"/>
    </location>
</feature>
<evidence type="ECO:0000256" key="6">
    <source>
        <dbReference type="ARBA" id="ARBA00023180"/>
    </source>
</evidence>
<evidence type="ECO:0000313" key="12">
    <source>
        <dbReference type="EMBL" id="KAK7048389.1"/>
    </source>
</evidence>
<evidence type="ECO:0000256" key="10">
    <source>
        <dbReference type="SAM" id="SignalP"/>
    </source>
</evidence>
<dbReference type="GO" id="GO:0005975">
    <property type="term" value="P:carbohydrate metabolic process"/>
    <property type="evidence" value="ECO:0007669"/>
    <property type="project" value="InterPro"/>
</dbReference>
<evidence type="ECO:0000256" key="7">
    <source>
        <dbReference type="ARBA" id="ARBA00023295"/>
    </source>
</evidence>
<evidence type="ECO:0000256" key="4">
    <source>
        <dbReference type="ARBA" id="ARBA00022729"/>
    </source>
</evidence>
<dbReference type="Pfam" id="PF13363">
    <property type="entry name" value="BetaGal_dom3"/>
    <property type="match status" value="1"/>
</dbReference>
<dbReference type="SUPFAM" id="SSF51445">
    <property type="entry name" value="(Trans)glycosidases"/>
    <property type="match status" value="1"/>
</dbReference>
<accession>A0AAW0DAU0</accession>
<dbReference type="SUPFAM" id="SSF117100">
    <property type="entry name" value="Beta-galactosidase LacA, domain 3"/>
    <property type="match status" value="1"/>
</dbReference>
<evidence type="ECO:0000256" key="3">
    <source>
        <dbReference type="ARBA" id="ARBA00012756"/>
    </source>
</evidence>
<dbReference type="PRINTS" id="PR00742">
    <property type="entry name" value="GLHYDRLASE35"/>
</dbReference>
<evidence type="ECO:0000256" key="1">
    <source>
        <dbReference type="ARBA" id="ARBA00001412"/>
    </source>
</evidence>
<dbReference type="SMART" id="SM01029">
    <property type="entry name" value="BetaGal_dom2"/>
    <property type="match status" value="1"/>
</dbReference>
<evidence type="ECO:0000256" key="9">
    <source>
        <dbReference type="SAM" id="MobiDB-lite"/>
    </source>
</evidence>
<feature type="region of interest" description="Disordered" evidence="9">
    <location>
        <begin position="1023"/>
        <end position="1101"/>
    </location>
</feature>
<feature type="signal peptide" evidence="10">
    <location>
        <begin position="1"/>
        <end position="22"/>
    </location>
</feature>
<protein>
    <recommendedName>
        <fullName evidence="3">beta-galactosidase</fullName>
        <ecNumber evidence="3">3.2.1.23</ecNumber>
    </recommendedName>
</protein>
<gene>
    <name evidence="12" type="ORF">R3P38DRAFT_3174646</name>
</gene>
<dbReference type="Pfam" id="PF13364">
    <property type="entry name" value="BetaGal_ABD2"/>
    <property type="match status" value="2"/>
</dbReference>